<sequence length="872" mass="97987">MITDAGYQVKFFHGIPNPEKRDFDVTPYLDQIKEGIDAFEPHVVAAASKGGIYLLGLWEEGFWRGPSLLLNGHPRCKELPEGVPVVVAHGSNDEVYPTPREQLEKLIATGTENMCFLYHTADSGRLPTQHLTRKGDKHNMESLLVRDTLPRLVDATLDPAGPEAHMIRTWRERISEERSEAEAWLGHKPEALRKRWESKGMDEQKLYQVTRGSEEWAIIETMFWAEPKESDPRNLHTLQIADVRWDGQRNDMDFGRAIPRRRGISSRAAHVGGAQMKHVGENMVCTGKNWSWAFHGGLSENLESIVSCRMAGFQPLAAGSRGSLVWGSGTYFAREARPPTQPEPGKPPQRLQDPLNDRPIKEVPLPPAQLLTADTFYDKILGAKRRRPRGALSQELLLDIISKASDLFKDEPNLLKLNDPITVVGDIHGQYYDMVKLLEVGGQPGDTQYIFLGDYVDRGSFSVEVVAVLFALKIKYPKQECEYKYDIGVYNAFMDSFDNLPLAATINGKFLCVHGGLSPDLGNVKAEWISPVEPGREPSGAIAKINRFTEPPKEGLLCDLLWSDPLEPKEGEQRPSAKKGGPPFIPNEVRGCSYFYSFDGATTFLKKNNLLSIIRAHEAQLEGYKMHKTNPSTGFPLVITIFSAPNYCDVYNNKGAILKFDNSTLNILQFNCSPHPYHLPNFMDVFQWSMPFVIEKVTEMLYYILQPAAGTGDEEEDALSPLPDTTNWVTHRASLTDDQNQTVDMATRLAALIANENAKARETEGKKIDPEVRDRMRKKVRSIARMARMFKTLRQENETVVRLKGHKLAPGLLLAGKERLTSELEMFTHAQGIDLVNEKRPEEVLPFRSKPYRYHSSVDSLSSKGPSELGPV</sequence>
<dbReference type="PRINTS" id="PR00114">
    <property type="entry name" value="STPHPHTASE"/>
</dbReference>
<organism evidence="3 4">
    <name type="scientific">Durusdinium trenchii</name>
    <dbReference type="NCBI Taxonomy" id="1381693"/>
    <lineage>
        <taxon>Eukaryota</taxon>
        <taxon>Sar</taxon>
        <taxon>Alveolata</taxon>
        <taxon>Dinophyceae</taxon>
        <taxon>Suessiales</taxon>
        <taxon>Symbiodiniaceae</taxon>
        <taxon>Durusdinium</taxon>
    </lineage>
</organism>
<dbReference type="PANTHER" id="PTHR45673">
    <property type="entry name" value="SERINE/THREONINE-PROTEIN PHOSPHATASE 2B CATALYTIC SUBUNIT 1-RELATED"/>
    <property type="match status" value="1"/>
</dbReference>
<gene>
    <name evidence="3" type="ORF">CCMP2556_LOCUS47823</name>
</gene>
<evidence type="ECO:0000256" key="1">
    <source>
        <dbReference type="SAM" id="MobiDB-lite"/>
    </source>
</evidence>
<proteinExistence type="predicted"/>
<keyword evidence="4" id="KW-1185">Reference proteome</keyword>
<dbReference type="InterPro" id="IPR004843">
    <property type="entry name" value="Calcineurin-like_PHP"/>
</dbReference>
<dbReference type="Pfam" id="PF00149">
    <property type="entry name" value="Metallophos"/>
    <property type="match status" value="1"/>
</dbReference>
<dbReference type="SMART" id="SM00156">
    <property type="entry name" value="PP2Ac"/>
    <property type="match status" value="1"/>
</dbReference>
<dbReference type="InterPro" id="IPR043360">
    <property type="entry name" value="PP2B"/>
</dbReference>
<dbReference type="SUPFAM" id="SSF56300">
    <property type="entry name" value="Metallo-dependent phosphatases"/>
    <property type="match status" value="1"/>
</dbReference>
<feature type="domain" description="Serine/threonine specific protein phosphatases" evidence="2">
    <location>
        <begin position="392"/>
        <end position="683"/>
    </location>
</feature>
<dbReference type="Proteomes" id="UP001642484">
    <property type="component" value="Unassembled WGS sequence"/>
</dbReference>
<comment type="caution">
    <text evidence="3">The sequence shown here is derived from an EMBL/GenBank/DDBJ whole genome shotgun (WGS) entry which is preliminary data.</text>
</comment>
<protein>
    <recommendedName>
        <fullName evidence="2">Serine/threonine specific protein phosphatases domain-containing protein</fullName>
    </recommendedName>
</protein>
<dbReference type="InterPro" id="IPR029052">
    <property type="entry name" value="Metallo-depent_PP-like"/>
</dbReference>
<evidence type="ECO:0000313" key="4">
    <source>
        <dbReference type="Proteomes" id="UP001642484"/>
    </source>
</evidence>
<dbReference type="EMBL" id="CAXAMN010026228">
    <property type="protein sequence ID" value="CAK9101428.1"/>
    <property type="molecule type" value="Genomic_DNA"/>
</dbReference>
<accession>A0ABP0RM63</accession>
<dbReference type="Gene3D" id="3.60.21.10">
    <property type="match status" value="1"/>
</dbReference>
<dbReference type="InterPro" id="IPR006186">
    <property type="entry name" value="Ser/Thr-sp_prot-phosphatase"/>
</dbReference>
<evidence type="ECO:0000313" key="3">
    <source>
        <dbReference type="EMBL" id="CAK9101428.1"/>
    </source>
</evidence>
<reference evidence="3 4" key="1">
    <citation type="submission" date="2024-02" db="EMBL/GenBank/DDBJ databases">
        <authorList>
            <person name="Chen Y."/>
            <person name="Shah S."/>
            <person name="Dougan E. K."/>
            <person name="Thang M."/>
            <person name="Chan C."/>
        </authorList>
    </citation>
    <scope>NUCLEOTIDE SEQUENCE [LARGE SCALE GENOMIC DNA]</scope>
</reference>
<feature type="region of interest" description="Disordered" evidence="1">
    <location>
        <begin position="334"/>
        <end position="359"/>
    </location>
</feature>
<evidence type="ECO:0000259" key="2">
    <source>
        <dbReference type="SMART" id="SM00156"/>
    </source>
</evidence>
<name>A0ABP0RM63_9DINO</name>